<reference evidence="8 9" key="1">
    <citation type="submission" date="2020-02" db="EMBL/GenBank/DDBJ databases">
        <authorList>
            <person name="Ferguson B K."/>
        </authorList>
    </citation>
    <scope>NUCLEOTIDE SEQUENCE [LARGE SCALE GENOMIC DNA]</scope>
</reference>
<dbReference type="OrthoDB" id="420519at2759"/>
<evidence type="ECO:0000256" key="4">
    <source>
        <dbReference type="ARBA" id="ARBA00022989"/>
    </source>
</evidence>
<dbReference type="EMBL" id="CADCXU010026555">
    <property type="protein sequence ID" value="CAB0013341.1"/>
    <property type="molecule type" value="Genomic_DNA"/>
</dbReference>
<dbReference type="PANTHER" id="PTHR12385:SF96">
    <property type="entry name" value="CHOLINE TRANSPORTER-LIKE PROTEIN"/>
    <property type="match status" value="1"/>
</dbReference>
<dbReference type="Pfam" id="PF04515">
    <property type="entry name" value="Choline_transpo"/>
    <property type="match status" value="1"/>
</dbReference>
<keyword evidence="7" id="KW-0732">Signal</keyword>
<feature type="chain" id="PRO_5026221951" description="Choline transporter-like protein" evidence="7">
    <location>
        <begin position="19"/>
        <end position="189"/>
    </location>
</feature>
<evidence type="ECO:0000256" key="1">
    <source>
        <dbReference type="ARBA" id="ARBA00004141"/>
    </source>
</evidence>
<dbReference type="GO" id="GO:0022857">
    <property type="term" value="F:transmembrane transporter activity"/>
    <property type="evidence" value="ECO:0007669"/>
    <property type="project" value="UniProtKB-UniRule"/>
</dbReference>
<gene>
    <name evidence="8" type="ORF">NTEN_LOCUS17952</name>
</gene>
<accession>A0A6H5HC48</accession>
<evidence type="ECO:0000256" key="2">
    <source>
        <dbReference type="ARBA" id="ARBA00007168"/>
    </source>
</evidence>
<comment type="function">
    <text evidence="6">Choline transporter.</text>
</comment>
<evidence type="ECO:0000313" key="9">
    <source>
        <dbReference type="Proteomes" id="UP000479000"/>
    </source>
</evidence>
<sequence length="189" mass="21185">MWVLLSLACIFAYFVAHCFMTVYEMVIDTIFICFCEDCEMNDGLSKPYFMSKNLMLLAVAVHRKSGLSLAERIFPSVRPGMPLLSASTSRIGWHGVEWHFSAAMPPTCSTTRPYTIRLLVEASVLSAVVTAVDRHSPVDGFQGISARSFVQNGLGQFEEGLFDIDVRLGRRFVETDPVLSCDLRKNDKF</sequence>
<dbReference type="PANTHER" id="PTHR12385">
    <property type="entry name" value="CHOLINE TRANSPORTER-LIKE (SLC FAMILY 44)"/>
    <property type="match status" value="1"/>
</dbReference>
<dbReference type="Proteomes" id="UP000479000">
    <property type="component" value="Unassembled WGS sequence"/>
</dbReference>
<evidence type="ECO:0000256" key="7">
    <source>
        <dbReference type="SAM" id="SignalP"/>
    </source>
</evidence>
<proteinExistence type="inferred from homology"/>
<keyword evidence="9" id="KW-1185">Reference proteome</keyword>
<organism evidence="8 9">
    <name type="scientific">Nesidiocoris tenuis</name>
    <dbReference type="NCBI Taxonomy" id="355587"/>
    <lineage>
        <taxon>Eukaryota</taxon>
        <taxon>Metazoa</taxon>
        <taxon>Ecdysozoa</taxon>
        <taxon>Arthropoda</taxon>
        <taxon>Hexapoda</taxon>
        <taxon>Insecta</taxon>
        <taxon>Pterygota</taxon>
        <taxon>Neoptera</taxon>
        <taxon>Paraneoptera</taxon>
        <taxon>Hemiptera</taxon>
        <taxon>Heteroptera</taxon>
        <taxon>Panheteroptera</taxon>
        <taxon>Cimicomorpha</taxon>
        <taxon>Miridae</taxon>
        <taxon>Dicyphina</taxon>
        <taxon>Nesidiocoris</taxon>
    </lineage>
</organism>
<keyword evidence="3" id="KW-0812">Transmembrane</keyword>
<dbReference type="InterPro" id="IPR007603">
    <property type="entry name" value="Choline_transptr-like"/>
</dbReference>
<evidence type="ECO:0000256" key="3">
    <source>
        <dbReference type="ARBA" id="ARBA00022692"/>
    </source>
</evidence>
<evidence type="ECO:0000256" key="5">
    <source>
        <dbReference type="ARBA" id="ARBA00023136"/>
    </source>
</evidence>
<evidence type="ECO:0000256" key="6">
    <source>
        <dbReference type="RuleBase" id="RU368066"/>
    </source>
</evidence>
<keyword evidence="4" id="KW-1133">Transmembrane helix</keyword>
<dbReference type="AlphaFoldDB" id="A0A6H5HC48"/>
<comment type="similarity">
    <text evidence="2 6">Belongs to the CTL (choline transporter-like) family.</text>
</comment>
<name>A0A6H5HC48_9HEMI</name>
<protein>
    <recommendedName>
        <fullName evidence="6">Choline transporter-like protein</fullName>
    </recommendedName>
</protein>
<dbReference type="GO" id="GO:0005886">
    <property type="term" value="C:plasma membrane"/>
    <property type="evidence" value="ECO:0007669"/>
    <property type="project" value="UniProtKB-SubCell"/>
</dbReference>
<comment type="subcellular location">
    <subcellularLocation>
        <location evidence="6">Cell membrane</location>
        <topology evidence="6">Multi-pass membrane protein</topology>
    </subcellularLocation>
    <subcellularLocation>
        <location evidence="1">Membrane</location>
        <topology evidence="1">Multi-pass membrane protein</topology>
    </subcellularLocation>
</comment>
<keyword evidence="5" id="KW-0472">Membrane</keyword>
<feature type="signal peptide" evidence="7">
    <location>
        <begin position="1"/>
        <end position="18"/>
    </location>
</feature>
<evidence type="ECO:0000313" key="8">
    <source>
        <dbReference type="EMBL" id="CAB0013341.1"/>
    </source>
</evidence>